<sequence>MLIFLSAIIMLSYTVLFFKSFRHTHNGYMTLLLISSCHKQIASYCNHHYHNYHILTTFSVGWTQPVIWQK</sequence>
<reference evidence="1 2" key="1">
    <citation type="submission" date="2022-12" db="EMBL/GenBank/DDBJ databases">
        <title>Chromosome-level genome of Tegillarca granosa.</title>
        <authorList>
            <person name="Kim J."/>
        </authorList>
    </citation>
    <scope>NUCLEOTIDE SEQUENCE [LARGE SCALE GENOMIC DNA]</scope>
    <source>
        <strain evidence="1">Teg-2019</strain>
        <tissue evidence="1">Adductor muscle</tissue>
    </source>
</reference>
<comment type="caution">
    <text evidence="1">The sequence shown here is derived from an EMBL/GenBank/DDBJ whole genome shotgun (WGS) entry which is preliminary data.</text>
</comment>
<name>A0ABQ9FFC9_TEGGR</name>
<keyword evidence="2" id="KW-1185">Reference proteome</keyword>
<evidence type="ECO:0000313" key="1">
    <source>
        <dbReference type="EMBL" id="KAJ8314368.1"/>
    </source>
</evidence>
<evidence type="ECO:0008006" key="3">
    <source>
        <dbReference type="Google" id="ProtNLM"/>
    </source>
</evidence>
<accession>A0ABQ9FFC9</accession>
<proteinExistence type="predicted"/>
<dbReference type="EMBL" id="JARBDR010000342">
    <property type="protein sequence ID" value="KAJ8314368.1"/>
    <property type="molecule type" value="Genomic_DNA"/>
</dbReference>
<evidence type="ECO:0000313" key="2">
    <source>
        <dbReference type="Proteomes" id="UP001217089"/>
    </source>
</evidence>
<dbReference type="Proteomes" id="UP001217089">
    <property type="component" value="Unassembled WGS sequence"/>
</dbReference>
<gene>
    <name evidence="1" type="ORF">KUTeg_008929</name>
</gene>
<protein>
    <recommendedName>
        <fullName evidence="3">Secreted protein</fullName>
    </recommendedName>
</protein>
<organism evidence="1 2">
    <name type="scientific">Tegillarca granosa</name>
    <name type="common">Malaysian cockle</name>
    <name type="synonym">Anadara granosa</name>
    <dbReference type="NCBI Taxonomy" id="220873"/>
    <lineage>
        <taxon>Eukaryota</taxon>
        <taxon>Metazoa</taxon>
        <taxon>Spiralia</taxon>
        <taxon>Lophotrochozoa</taxon>
        <taxon>Mollusca</taxon>
        <taxon>Bivalvia</taxon>
        <taxon>Autobranchia</taxon>
        <taxon>Pteriomorphia</taxon>
        <taxon>Arcoida</taxon>
        <taxon>Arcoidea</taxon>
        <taxon>Arcidae</taxon>
        <taxon>Tegillarca</taxon>
    </lineage>
</organism>